<dbReference type="InterPro" id="IPR013783">
    <property type="entry name" value="Ig-like_fold"/>
</dbReference>
<comment type="caution">
    <text evidence="2">The sequence shown here is derived from an EMBL/GenBank/DDBJ whole genome shotgun (WGS) entry which is preliminary data.</text>
</comment>
<organism evidence="2 3">
    <name type="scientific">Trichonephila inaurata madagascariensis</name>
    <dbReference type="NCBI Taxonomy" id="2747483"/>
    <lineage>
        <taxon>Eukaryota</taxon>
        <taxon>Metazoa</taxon>
        <taxon>Ecdysozoa</taxon>
        <taxon>Arthropoda</taxon>
        <taxon>Chelicerata</taxon>
        <taxon>Arachnida</taxon>
        <taxon>Araneae</taxon>
        <taxon>Araneomorphae</taxon>
        <taxon>Entelegynae</taxon>
        <taxon>Araneoidea</taxon>
        <taxon>Nephilidae</taxon>
        <taxon>Trichonephila</taxon>
        <taxon>Trichonephila inaurata</taxon>
    </lineage>
</organism>
<protein>
    <recommendedName>
        <fullName evidence="1">PKD domain-containing protein</fullName>
    </recommendedName>
</protein>
<dbReference type="Pfam" id="PF00801">
    <property type="entry name" value="PKD"/>
    <property type="match status" value="1"/>
</dbReference>
<keyword evidence="3" id="KW-1185">Reference proteome</keyword>
<gene>
    <name evidence="2" type="primary">AVEN_270180_1</name>
    <name evidence="2" type="ORF">TNIN_350741</name>
</gene>
<proteinExistence type="predicted"/>
<evidence type="ECO:0000313" key="2">
    <source>
        <dbReference type="EMBL" id="GFY50945.1"/>
    </source>
</evidence>
<dbReference type="AlphaFoldDB" id="A0A8X6XCB1"/>
<evidence type="ECO:0000313" key="3">
    <source>
        <dbReference type="Proteomes" id="UP000886998"/>
    </source>
</evidence>
<dbReference type="Gene3D" id="2.60.40.10">
    <property type="entry name" value="Immunoglobulins"/>
    <property type="match status" value="1"/>
</dbReference>
<reference evidence="2" key="1">
    <citation type="submission" date="2020-08" db="EMBL/GenBank/DDBJ databases">
        <title>Multicomponent nature underlies the extraordinary mechanical properties of spider dragline silk.</title>
        <authorList>
            <person name="Kono N."/>
            <person name="Nakamura H."/>
            <person name="Mori M."/>
            <person name="Yoshida Y."/>
            <person name="Ohtoshi R."/>
            <person name="Malay A.D."/>
            <person name="Moran D.A.P."/>
            <person name="Tomita M."/>
            <person name="Numata K."/>
            <person name="Arakawa K."/>
        </authorList>
    </citation>
    <scope>NUCLEOTIDE SEQUENCE</scope>
</reference>
<dbReference type="PROSITE" id="PS50093">
    <property type="entry name" value="PKD"/>
    <property type="match status" value="1"/>
</dbReference>
<dbReference type="InterPro" id="IPR000601">
    <property type="entry name" value="PKD_dom"/>
</dbReference>
<evidence type="ECO:0000259" key="1">
    <source>
        <dbReference type="PROSITE" id="PS50093"/>
    </source>
</evidence>
<dbReference type="OrthoDB" id="6414629at2759"/>
<dbReference type="Proteomes" id="UP000886998">
    <property type="component" value="Unassembled WGS sequence"/>
</dbReference>
<feature type="domain" description="PKD" evidence="1">
    <location>
        <begin position="89"/>
        <end position="130"/>
    </location>
</feature>
<name>A0A8X6XCB1_9ARAC</name>
<dbReference type="InterPro" id="IPR035986">
    <property type="entry name" value="PKD_dom_sf"/>
</dbReference>
<dbReference type="SUPFAM" id="SSF49299">
    <property type="entry name" value="PKD domain"/>
    <property type="match status" value="1"/>
</dbReference>
<sequence>MSDVECRAKCGSFFLPYAGILRQKLCLCAKDDKVEKVPIAPLEECGTNPDLLVFYRSNIIISVTELSVKPSDDVVQTGTDVVFSMSHATGEDVEFTIDYGDGSFGTFNDVHDVLAHKYYVPGKYWVQVSAKPVGAPESYRVLASTEVTVADSIEDKSVVFSCPPVVKPTVIVTCNLTTITGGFVTMEIDYGDESDKVVMGLPDTNVQALGPLIPQHETPDMAPKESGYMLVIPQHEPVNTRGRLSAVQLWALESGAMAVMVLRKRCPEGTICPVIRDIAPVVKRKHFVHS</sequence>
<dbReference type="EMBL" id="BMAV01007812">
    <property type="protein sequence ID" value="GFY50945.1"/>
    <property type="molecule type" value="Genomic_DNA"/>
</dbReference>
<accession>A0A8X6XCB1</accession>